<dbReference type="GO" id="GO:0004315">
    <property type="term" value="F:3-oxoacyl-[acyl-carrier-protein] synthase activity"/>
    <property type="evidence" value="ECO:0007669"/>
    <property type="project" value="TreeGrafter"/>
</dbReference>
<reference evidence="6" key="1">
    <citation type="submission" date="2016-10" db="EMBL/GenBank/DDBJ databases">
        <authorList>
            <person name="Varghese N."/>
            <person name="Submissions S."/>
        </authorList>
    </citation>
    <scope>NUCLEOTIDE SEQUENCE [LARGE SCALE GENOMIC DNA]</scope>
    <source>
        <strain evidence="6">DSM 45004</strain>
    </source>
</reference>
<dbReference type="Gene3D" id="3.40.47.10">
    <property type="match status" value="1"/>
</dbReference>
<evidence type="ECO:0000256" key="3">
    <source>
        <dbReference type="RuleBase" id="RU003694"/>
    </source>
</evidence>
<dbReference type="PROSITE" id="PS52004">
    <property type="entry name" value="KS3_2"/>
    <property type="match status" value="1"/>
</dbReference>
<accession>A0A1I1TNZ6</accession>
<evidence type="ECO:0000313" key="6">
    <source>
        <dbReference type="Proteomes" id="UP000198716"/>
    </source>
</evidence>
<comment type="similarity">
    <text evidence="1 3">Belongs to the thiolase-like superfamily. Beta-ketoacyl-ACP synthases family.</text>
</comment>
<dbReference type="SMART" id="SM00825">
    <property type="entry name" value="PKS_KS"/>
    <property type="match status" value="1"/>
</dbReference>
<dbReference type="Pfam" id="PF02801">
    <property type="entry name" value="Ketoacyl-synt_C"/>
    <property type="match status" value="1"/>
</dbReference>
<gene>
    <name evidence="5" type="ORF">SAMN04487819_101243</name>
</gene>
<protein>
    <submittedName>
        <fullName evidence="5">3-oxoacyl-[acyl-carrier-protein] synthase II</fullName>
    </submittedName>
</protein>
<proteinExistence type="inferred from homology"/>
<dbReference type="EMBL" id="FOMZ01000001">
    <property type="protein sequence ID" value="SFD60456.1"/>
    <property type="molecule type" value="Genomic_DNA"/>
</dbReference>
<evidence type="ECO:0000313" key="5">
    <source>
        <dbReference type="EMBL" id="SFD60456.1"/>
    </source>
</evidence>
<dbReference type="RefSeq" id="WP_092922434.1">
    <property type="nucleotide sequence ID" value="NZ_FOMZ01000001.1"/>
</dbReference>
<evidence type="ECO:0000256" key="2">
    <source>
        <dbReference type="ARBA" id="ARBA00022679"/>
    </source>
</evidence>
<dbReference type="Pfam" id="PF00109">
    <property type="entry name" value="ketoacyl-synt"/>
    <property type="match status" value="1"/>
</dbReference>
<dbReference type="GO" id="GO:0005829">
    <property type="term" value="C:cytosol"/>
    <property type="evidence" value="ECO:0007669"/>
    <property type="project" value="TreeGrafter"/>
</dbReference>
<keyword evidence="2 3" id="KW-0808">Transferase</keyword>
<keyword evidence="6" id="KW-1185">Reference proteome</keyword>
<dbReference type="InterPro" id="IPR014030">
    <property type="entry name" value="Ketoacyl_synth_N"/>
</dbReference>
<feature type="domain" description="Ketosynthase family 3 (KS3)" evidence="4">
    <location>
        <begin position="10"/>
        <end position="407"/>
    </location>
</feature>
<dbReference type="InterPro" id="IPR020841">
    <property type="entry name" value="PKS_Beta-ketoAc_synthase_dom"/>
</dbReference>
<dbReference type="PANTHER" id="PTHR11712:SF336">
    <property type="entry name" value="3-OXOACYL-[ACYL-CARRIER-PROTEIN] SYNTHASE, MITOCHONDRIAL"/>
    <property type="match status" value="1"/>
</dbReference>
<dbReference type="Proteomes" id="UP000198716">
    <property type="component" value="Unassembled WGS sequence"/>
</dbReference>
<dbReference type="InterPro" id="IPR000794">
    <property type="entry name" value="Beta-ketoacyl_synthase"/>
</dbReference>
<dbReference type="InterPro" id="IPR016039">
    <property type="entry name" value="Thiolase-like"/>
</dbReference>
<evidence type="ECO:0000259" key="4">
    <source>
        <dbReference type="PROSITE" id="PS52004"/>
    </source>
</evidence>
<name>A0A1I1TNZ6_9ACTN</name>
<dbReference type="AlphaFoldDB" id="A0A1I1TNZ6"/>
<evidence type="ECO:0000256" key="1">
    <source>
        <dbReference type="ARBA" id="ARBA00008467"/>
    </source>
</evidence>
<sequence length="413" mass="42662">MTFPDRDDTGERVVVTGMGVVSPIASELTDYVAGLRAGRTGAAPITGFDTRGFEHPVGCEVNGFRPDRWIRRLPVERLGRAARFAVAASRMAVLDARPPEETLRGDGVISVGTTNGGGPQLERLVETEALPGGETRDPLPTGTVLPHNLATSVSQELDLPSAVPSVPGTACAAGNHAIGEGVDAVRSGAAEFALCGGADAMSRKLFSGFSRLGLLAPDACRPFDRDRAGILLSEGAGMLLLERRSAALARGAPIHAEVLGYGLNCDALHPVAPDRASVASCMRTALRDAGIAPRDVDLVSAHGTGTGRNDVTEVGAVLDVYGESPPPTVSVKSMLGHAMGAASALAAIACVSAITHGFVPPTVNHRELDPECPIDCVPNRAAEADLRIVQSNGLAFGGSNAVVIFGKHDGRAR</sequence>
<dbReference type="PANTHER" id="PTHR11712">
    <property type="entry name" value="POLYKETIDE SYNTHASE-RELATED"/>
    <property type="match status" value="1"/>
</dbReference>
<dbReference type="GO" id="GO:0006633">
    <property type="term" value="P:fatty acid biosynthetic process"/>
    <property type="evidence" value="ECO:0007669"/>
    <property type="project" value="TreeGrafter"/>
</dbReference>
<dbReference type="CDD" id="cd00834">
    <property type="entry name" value="KAS_I_II"/>
    <property type="match status" value="1"/>
</dbReference>
<dbReference type="SUPFAM" id="SSF53901">
    <property type="entry name" value="Thiolase-like"/>
    <property type="match status" value="2"/>
</dbReference>
<dbReference type="InterPro" id="IPR014031">
    <property type="entry name" value="Ketoacyl_synth_C"/>
</dbReference>
<organism evidence="5 6">
    <name type="scientific">Actinopolyspora alba</name>
    <dbReference type="NCBI Taxonomy" id="673379"/>
    <lineage>
        <taxon>Bacteria</taxon>
        <taxon>Bacillati</taxon>
        <taxon>Actinomycetota</taxon>
        <taxon>Actinomycetes</taxon>
        <taxon>Actinopolysporales</taxon>
        <taxon>Actinopolysporaceae</taxon>
        <taxon>Actinopolyspora</taxon>
        <taxon>Actinopolyspora alba group</taxon>
    </lineage>
</organism>